<feature type="transmembrane region" description="Helical" evidence="1">
    <location>
        <begin position="5"/>
        <end position="22"/>
    </location>
</feature>
<sequence>MKIIFGIFLIFLGVLLLTTIFLDL</sequence>
<protein>
    <submittedName>
        <fullName evidence="2">Uncharacterized protein</fullName>
    </submittedName>
</protein>
<feature type="non-terminal residue" evidence="2">
    <location>
        <position position="24"/>
    </location>
</feature>
<keyword evidence="1" id="KW-0472">Membrane</keyword>
<evidence type="ECO:0000256" key="1">
    <source>
        <dbReference type="SAM" id="Phobius"/>
    </source>
</evidence>
<keyword evidence="1" id="KW-0812">Transmembrane</keyword>
<accession>A0A101EP62</accession>
<organism evidence="2 3">
    <name type="scientific">Thermotoga petrophila</name>
    <dbReference type="NCBI Taxonomy" id="93929"/>
    <lineage>
        <taxon>Bacteria</taxon>
        <taxon>Thermotogati</taxon>
        <taxon>Thermotogota</taxon>
        <taxon>Thermotogae</taxon>
        <taxon>Thermotogales</taxon>
        <taxon>Thermotogaceae</taxon>
        <taxon>Thermotoga</taxon>
    </lineage>
</organism>
<keyword evidence="1" id="KW-1133">Transmembrane helix</keyword>
<dbReference type="AlphaFoldDB" id="A0A101EP62"/>
<gene>
    <name evidence="2" type="ORF">XD57_1633</name>
</gene>
<name>A0A101EP62_9THEM</name>
<dbReference type="Proteomes" id="UP000058636">
    <property type="component" value="Unassembled WGS sequence"/>
</dbReference>
<dbReference type="EMBL" id="LGFG01000208">
    <property type="protein sequence ID" value="KUK22265.1"/>
    <property type="molecule type" value="Genomic_DNA"/>
</dbReference>
<evidence type="ECO:0000313" key="3">
    <source>
        <dbReference type="Proteomes" id="UP000058636"/>
    </source>
</evidence>
<evidence type="ECO:0000313" key="2">
    <source>
        <dbReference type="EMBL" id="KUK22265.1"/>
    </source>
</evidence>
<reference evidence="2 3" key="1">
    <citation type="journal article" date="2015" name="MBio">
        <title>Genome-Resolved Metagenomic Analysis Reveals Roles for Candidate Phyla and Other Microbial Community Members in Biogeochemical Transformations in Oil Reservoirs.</title>
        <authorList>
            <person name="Hu P."/>
            <person name="Tom L."/>
            <person name="Singh A."/>
            <person name="Thomas B.C."/>
            <person name="Baker B.J."/>
            <person name="Piceno Y.M."/>
            <person name="Andersen G.L."/>
            <person name="Banfield J.F."/>
        </authorList>
    </citation>
    <scope>NUCLEOTIDE SEQUENCE [LARGE SCALE GENOMIC DNA]</scope>
    <source>
        <strain evidence="2">46_26</strain>
    </source>
</reference>
<proteinExistence type="predicted"/>
<comment type="caution">
    <text evidence="2">The sequence shown here is derived from an EMBL/GenBank/DDBJ whole genome shotgun (WGS) entry which is preliminary data.</text>
</comment>